<feature type="transmembrane region" description="Helical" evidence="11">
    <location>
        <begin position="334"/>
        <end position="354"/>
    </location>
</feature>
<keyword evidence="7 11" id="KW-0472">Membrane</keyword>
<evidence type="ECO:0000256" key="7">
    <source>
        <dbReference type="ARBA" id="ARBA00023136"/>
    </source>
</evidence>
<feature type="transmembrane region" description="Helical" evidence="11">
    <location>
        <begin position="475"/>
        <end position="500"/>
    </location>
</feature>
<keyword evidence="8" id="KW-0479">Metal-binding</keyword>
<evidence type="ECO:0000256" key="10">
    <source>
        <dbReference type="RuleBase" id="RU003732"/>
    </source>
</evidence>
<feature type="binding site" evidence="8">
    <location>
        <position position="491"/>
    </location>
    <ligand>
        <name>Na(+)</name>
        <dbReference type="ChEBI" id="CHEBI:29101"/>
        <label>1</label>
    </ligand>
</feature>
<evidence type="ECO:0000256" key="5">
    <source>
        <dbReference type="ARBA" id="ARBA00022847"/>
    </source>
</evidence>
<evidence type="ECO:0000256" key="3">
    <source>
        <dbReference type="ARBA" id="ARBA00022448"/>
    </source>
</evidence>
<feature type="transmembrane region" description="Helical" evidence="11">
    <location>
        <begin position="305"/>
        <end position="325"/>
    </location>
</feature>
<dbReference type="PANTHER" id="PTHR11616">
    <property type="entry name" value="SODIUM/CHLORIDE DEPENDENT TRANSPORTER"/>
    <property type="match status" value="1"/>
</dbReference>
<feature type="transmembrane region" description="Helical" evidence="11">
    <location>
        <begin position="416"/>
        <end position="437"/>
    </location>
</feature>
<keyword evidence="9" id="KW-1015">Disulfide bond</keyword>
<feature type="transmembrane region" description="Helical" evidence="11">
    <location>
        <begin position="634"/>
        <end position="656"/>
    </location>
</feature>
<feature type="transmembrane region" description="Helical" evidence="11">
    <location>
        <begin position="144"/>
        <end position="163"/>
    </location>
</feature>
<feature type="transmembrane region" description="Helical" evidence="11">
    <location>
        <begin position="591"/>
        <end position="614"/>
    </location>
</feature>
<dbReference type="AlphaFoldDB" id="A0A8I6RXJ5"/>
<proteinExistence type="inferred from homology"/>
<feature type="transmembrane region" description="Helical" evidence="11">
    <location>
        <begin position="379"/>
        <end position="404"/>
    </location>
</feature>
<dbReference type="GeneID" id="106669375"/>
<dbReference type="SUPFAM" id="SSF161070">
    <property type="entry name" value="SNF-like"/>
    <property type="match status" value="1"/>
</dbReference>
<feature type="disulfide bond" evidence="9">
    <location>
        <begin position="258"/>
        <end position="267"/>
    </location>
</feature>
<dbReference type="EnsemblMetazoa" id="XM_014398813.2">
    <property type="protein sequence ID" value="XP_014254299.1"/>
    <property type="gene ID" value="LOC106669375"/>
</dbReference>
<keyword evidence="4 10" id="KW-0812">Transmembrane</keyword>
<feature type="transmembrane region" description="Helical" evidence="11">
    <location>
        <begin position="551"/>
        <end position="571"/>
    </location>
</feature>
<feature type="binding site" evidence="8">
    <location>
        <position position="155"/>
    </location>
    <ligand>
        <name>Na(+)</name>
        <dbReference type="ChEBI" id="CHEBI:29101"/>
        <label>1</label>
    </ligand>
</feature>
<feature type="transmembrane region" description="Helical" evidence="11">
    <location>
        <begin position="520"/>
        <end position="545"/>
    </location>
</feature>
<comment type="subcellular location">
    <subcellularLocation>
        <location evidence="1">Membrane</location>
        <topology evidence="1">Multi-pass membrane protein</topology>
    </subcellularLocation>
</comment>
<dbReference type="InterPro" id="IPR000175">
    <property type="entry name" value="Na/ntran_symport"/>
</dbReference>
<sequence>MEEPVAPRSPFSTPRSLRTARMSQRVIILPGAHPDARVRIALGGAVEMHKPPNNNNWSPDRQDVISLGSIGMGSTDGRKMTVRKVPTTPTELLNITTTSNGPFAFSSSGCDNMSTCSSYTLSEEWDTDDIATRKRGRDHWANKVQFILACVGYSVGLGNLWRFPYLCYASGGGVFLIPYYLILFTCGVPLLYMELAVGQFTKRGPIGAFSKMCPIFKGAGLSSVVVAFFMSTYYNVIIAYALFYFFTAFRSDAPWSECSNMWNSELCWYPGLKIPRPNNSRTPSEDFYIKKVLQMSSGIENPGSVRWELAACLICAWILVYFALWKSVRSSGRVLYFTATLPFVLVLAFLGRSLTLDGAQLGLEYLFNPKLELLADAKVWVYAAAQNFNSIGIAFGSVISFASYNRSNNRILVDTITVSTINAVTSLIVGVFVFATIGNIAMEHATSVEDVIADGPGLVFVIYPQAMSKMPFSSFWAVLFFFMLLCLGLNSQFALVEVVVTSFQDGFPNWIKKKLVCHELLVLVVCCISFILGLPHITQGGIYFFQLVDHYAVSNSVMCIAFFEVIAIAWCYGAERLSKNIHRMSGERPYFYFKVCWSVAAPSLILCLWIFSIIDYEPPKYNNGMYTYPWWAEVLGWFITASCLLCIPILAVYVVASMEGKTLWQKIKNSIIPSIEDIPPPINEEESKEMNSLLAKPTIKIIKSKSLDNLR</sequence>
<organism evidence="12 13">
    <name type="scientific">Cimex lectularius</name>
    <name type="common">Bed bug</name>
    <name type="synonym">Acanthia lectularia</name>
    <dbReference type="NCBI Taxonomy" id="79782"/>
    <lineage>
        <taxon>Eukaryota</taxon>
        <taxon>Metazoa</taxon>
        <taxon>Ecdysozoa</taxon>
        <taxon>Arthropoda</taxon>
        <taxon>Hexapoda</taxon>
        <taxon>Insecta</taxon>
        <taxon>Pterygota</taxon>
        <taxon>Neoptera</taxon>
        <taxon>Paraneoptera</taxon>
        <taxon>Hemiptera</taxon>
        <taxon>Heteroptera</taxon>
        <taxon>Panheteroptera</taxon>
        <taxon>Cimicomorpha</taxon>
        <taxon>Cimicidae</taxon>
        <taxon>Cimex</taxon>
    </lineage>
</organism>
<evidence type="ECO:0000256" key="1">
    <source>
        <dbReference type="ARBA" id="ARBA00004141"/>
    </source>
</evidence>
<keyword evidence="6 11" id="KW-1133">Transmembrane helix</keyword>
<evidence type="ECO:0000256" key="2">
    <source>
        <dbReference type="ARBA" id="ARBA00006459"/>
    </source>
</evidence>
<feature type="transmembrane region" description="Helical" evidence="11">
    <location>
        <begin position="218"/>
        <end position="246"/>
    </location>
</feature>
<dbReference type="GO" id="GO:0089718">
    <property type="term" value="P:amino acid import across plasma membrane"/>
    <property type="evidence" value="ECO:0007669"/>
    <property type="project" value="TreeGrafter"/>
</dbReference>
<keyword evidence="8" id="KW-0915">Sodium</keyword>
<feature type="binding site" evidence="8">
    <location>
        <position position="487"/>
    </location>
    <ligand>
        <name>Na(+)</name>
        <dbReference type="ChEBI" id="CHEBI:29101"/>
        <label>1</label>
    </ligand>
</feature>
<dbReference type="PRINTS" id="PR00176">
    <property type="entry name" value="NANEUSMPORT"/>
</dbReference>
<dbReference type="OMA" id="SKMPYYE"/>
<comment type="similarity">
    <text evidence="2 10">Belongs to the sodium:neurotransmitter symporter (SNF) (TC 2.A.22) family.</text>
</comment>
<feature type="binding site" evidence="8">
    <location>
        <position position="152"/>
    </location>
    <ligand>
        <name>Na(+)</name>
        <dbReference type="ChEBI" id="CHEBI:29101"/>
        <label>1</label>
    </ligand>
</feature>
<accession>A0A8I6RXJ5</accession>
<dbReference type="GO" id="GO:0046872">
    <property type="term" value="F:metal ion binding"/>
    <property type="evidence" value="ECO:0007669"/>
    <property type="project" value="UniProtKB-KW"/>
</dbReference>
<evidence type="ECO:0000313" key="12">
    <source>
        <dbReference type="EnsemblMetazoa" id="XP_014254299.1"/>
    </source>
</evidence>
<dbReference type="GO" id="GO:0005886">
    <property type="term" value="C:plasma membrane"/>
    <property type="evidence" value="ECO:0007669"/>
    <property type="project" value="TreeGrafter"/>
</dbReference>
<evidence type="ECO:0000256" key="11">
    <source>
        <dbReference type="SAM" id="Phobius"/>
    </source>
</evidence>
<dbReference type="PANTHER" id="PTHR11616:SF303">
    <property type="entry name" value="SODIUM- AND CHLORIDE-DEPENDENT GABA TRANSPORTER INE"/>
    <property type="match status" value="1"/>
</dbReference>
<name>A0A8I6RXJ5_CIMLE</name>
<feature type="binding site" evidence="8">
    <location>
        <position position="390"/>
    </location>
    <ligand>
        <name>Na(+)</name>
        <dbReference type="ChEBI" id="CHEBI:29101"/>
        <label>1</label>
    </ligand>
</feature>
<dbReference type="CTD" id="33659"/>
<evidence type="ECO:0000313" key="13">
    <source>
        <dbReference type="Proteomes" id="UP000494040"/>
    </source>
</evidence>
<dbReference type="Pfam" id="PF00209">
    <property type="entry name" value="SNF"/>
    <property type="match status" value="1"/>
</dbReference>
<dbReference type="RefSeq" id="XP_014254299.1">
    <property type="nucleotide sequence ID" value="XM_014398813.2"/>
</dbReference>
<evidence type="ECO:0000256" key="4">
    <source>
        <dbReference type="ARBA" id="ARBA00022692"/>
    </source>
</evidence>
<keyword evidence="13" id="KW-1185">Reference proteome</keyword>
<dbReference type="InterPro" id="IPR037272">
    <property type="entry name" value="SNS_sf"/>
</dbReference>
<feature type="binding site" evidence="8">
    <location>
        <position position="159"/>
    </location>
    <ligand>
        <name>Na(+)</name>
        <dbReference type="ChEBI" id="CHEBI:29101"/>
        <label>1</label>
    </ligand>
</feature>
<reference evidence="12" key="1">
    <citation type="submission" date="2022-01" db="UniProtKB">
        <authorList>
            <consortium name="EnsemblMetazoa"/>
        </authorList>
    </citation>
    <scope>IDENTIFICATION</scope>
</reference>
<dbReference type="GO" id="GO:0005283">
    <property type="term" value="F:amino acid:sodium symporter activity"/>
    <property type="evidence" value="ECO:0007669"/>
    <property type="project" value="TreeGrafter"/>
</dbReference>
<keyword evidence="3 10" id="KW-0813">Transport</keyword>
<protein>
    <recommendedName>
        <fullName evidence="10">Transporter</fullName>
    </recommendedName>
</protein>
<dbReference type="Proteomes" id="UP000494040">
    <property type="component" value="Unassembled WGS sequence"/>
</dbReference>
<evidence type="ECO:0000256" key="8">
    <source>
        <dbReference type="PIRSR" id="PIRSR600175-1"/>
    </source>
</evidence>
<feature type="transmembrane region" description="Helical" evidence="11">
    <location>
        <begin position="175"/>
        <end position="197"/>
    </location>
</feature>
<evidence type="ECO:0000256" key="6">
    <source>
        <dbReference type="ARBA" id="ARBA00022989"/>
    </source>
</evidence>
<evidence type="ECO:0000256" key="9">
    <source>
        <dbReference type="PIRSR" id="PIRSR600175-2"/>
    </source>
</evidence>
<feature type="binding site" evidence="8">
    <location>
        <position position="422"/>
    </location>
    <ligand>
        <name>Na(+)</name>
        <dbReference type="ChEBI" id="CHEBI:29101"/>
        <label>1</label>
    </ligand>
</feature>
<keyword evidence="5 10" id="KW-0769">Symport</keyword>
<dbReference type="OrthoDB" id="6581954at2759"/>
<dbReference type="PROSITE" id="PS50267">
    <property type="entry name" value="NA_NEUROTRAN_SYMP_3"/>
    <property type="match status" value="1"/>
</dbReference>
<dbReference type="KEGG" id="clec:106669375"/>
<dbReference type="PROSITE" id="PS00610">
    <property type="entry name" value="NA_NEUROTRAN_SYMP_1"/>
    <property type="match status" value="1"/>
</dbReference>